<sequence length="90" mass="9670">MPSLASQQHTRKAASVTNFTVRSAATVWHGKTMKDRSGTVLSGSESLSMSSPFDTFLRPGGTVIDTSDYTDMIPVESYLCNPPLQSSAVE</sequence>
<evidence type="ECO:0000313" key="2">
    <source>
        <dbReference type="EMBL" id="GBO28902.1"/>
    </source>
</evidence>
<keyword evidence="3" id="KW-1185">Reference proteome</keyword>
<gene>
    <name evidence="2" type="ORF">AVEN_235150_1</name>
    <name evidence="1" type="ORF">AVEN_4902_1</name>
</gene>
<dbReference type="AlphaFoldDB" id="A0A4Y2VVZ8"/>
<comment type="caution">
    <text evidence="2">The sequence shown here is derived from an EMBL/GenBank/DDBJ whole genome shotgun (WGS) entry which is preliminary data.</text>
</comment>
<evidence type="ECO:0000313" key="1">
    <source>
        <dbReference type="EMBL" id="GBO28901.1"/>
    </source>
</evidence>
<evidence type="ECO:0000313" key="3">
    <source>
        <dbReference type="Proteomes" id="UP000499080"/>
    </source>
</evidence>
<dbReference type="EMBL" id="BGPR01052007">
    <property type="protein sequence ID" value="GBO28901.1"/>
    <property type="molecule type" value="Genomic_DNA"/>
</dbReference>
<accession>A0A4Y2VVZ8</accession>
<dbReference type="Proteomes" id="UP000499080">
    <property type="component" value="Unassembled WGS sequence"/>
</dbReference>
<name>A0A4Y2VVZ8_ARAVE</name>
<protein>
    <submittedName>
        <fullName evidence="2">Uncharacterized protein</fullName>
    </submittedName>
</protein>
<dbReference type="EMBL" id="BGPR01052008">
    <property type="protein sequence ID" value="GBO28902.1"/>
    <property type="molecule type" value="Genomic_DNA"/>
</dbReference>
<reference evidence="2 3" key="1">
    <citation type="journal article" date="2019" name="Sci. Rep.">
        <title>Orb-weaving spider Araneus ventricosus genome elucidates the spidroin gene catalogue.</title>
        <authorList>
            <person name="Kono N."/>
            <person name="Nakamura H."/>
            <person name="Ohtoshi R."/>
            <person name="Moran D.A.P."/>
            <person name="Shinohara A."/>
            <person name="Yoshida Y."/>
            <person name="Fujiwara M."/>
            <person name="Mori M."/>
            <person name="Tomita M."/>
            <person name="Arakawa K."/>
        </authorList>
    </citation>
    <scope>NUCLEOTIDE SEQUENCE [LARGE SCALE GENOMIC DNA]</scope>
</reference>
<proteinExistence type="predicted"/>
<organism evidence="2 3">
    <name type="scientific">Araneus ventricosus</name>
    <name type="common">Orbweaver spider</name>
    <name type="synonym">Epeira ventricosa</name>
    <dbReference type="NCBI Taxonomy" id="182803"/>
    <lineage>
        <taxon>Eukaryota</taxon>
        <taxon>Metazoa</taxon>
        <taxon>Ecdysozoa</taxon>
        <taxon>Arthropoda</taxon>
        <taxon>Chelicerata</taxon>
        <taxon>Arachnida</taxon>
        <taxon>Araneae</taxon>
        <taxon>Araneomorphae</taxon>
        <taxon>Entelegynae</taxon>
        <taxon>Araneoidea</taxon>
        <taxon>Araneidae</taxon>
        <taxon>Araneus</taxon>
    </lineage>
</organism>